<organism evidence="1 2">
    <name type="scientific">Panagrolaimus sp. ES5</name>
    <dbReference type="NCBI Taxonomy" id="591445"/>
    <lineage>
        <taxon>Eukaryota</taxon>
        <taxon>Metazoa</taxon>
        <taxon>Ecdysozoa</taxon>
        <taxon>Nematoda</taxon>
        <taxon>Chromadorea</taxon>
        <taxon>Rhabditida</taxon>
        <taxon>Tylenchina</taxon>
        <taxon>Panagrolaimomorpha</taxon>
        <taxon>Panagrolaimoidea</taxon>
        <taxon>Panagrolaimidae</taxon>
        <taxon>Panagrolaimus</taxon>
    </lineage>
</organism>
<sequence length="758" mass="83981">MFISFLIGIGIIISLSPTTTFAINIDRLSPEHKCYANIRKEIKGNNISRSLGGIVGIGWDDLSNTATLSIFSQTFDKCETDNDIMFLIPDNVVVFPIKEANIKRTTKMFETFSSYKSSIGGSIQVSAGGGFDGISASGSFSTEVQHGKENMEKLSRTGFVNKYEYHAFDLIGNEKVGFDKVFADRLKDVVDALKAGNLLLAQYEAESIIGDYGTHVTNKALAGAKVSILGFATCKDVTEKTSFSSKMTEEFNADFLGAAKVGEKGSITEKNSNEHSFKTANSEIHVISKGGADIKALLDNPGNKLGLDSVVGLNREGIPIHSLIHEGALKDHYDATTVGILKDLMYNATQEYYRHNTIRGCTDPTKLNYFFKANIEDGSCVTFASKPTTDIDPGIIAMYNATLARVSAAAAGHVGPVTIFRPVLENSWTDILNPWAILVRMEDAEKAAARATARAAAARQARAREAEARVVETKKAILSDIAAREQILLSSLHDYENATAIRRTIGGVFQQCDYLSSHSKVEQNHGSGNECEKYSHRNQLTNDYSCPEFFMMQNAGSFYQTLKHRVHTVKDENCTNTICYKNYTITDLLKVSAYWCSHIQSDAANTYLEKLEDKVVYSGEGMIFGGIFLNDNIFSDNRRCEEGFQEYPFFHNLKICLALPSDFTVKKSVVFGGMISCNDIDQECPKFHSKYLATTIDGCPYYYCATVSEANNDALTTFPSIKQPPYVDRDLAMSKTRYHYKLEKYEKLEDEENEDVST</sequence>
<dbReference type="Proteomes" id="UP000887579">
    <property type="component" value="Unplaced"/>
</dbReference>
<reference evidence="2" key="1">
    <citation type="submission" date="2022-11" db="UniProtKB">
        <authorList>
            <consortium name="WormBaseParasite"/>
        </authorList>
    </citation>
    <scope>IDENTIFICATION</scope>
</reference>
<name>A0AC34GPG6_9BILA</name>
<protein>
    <submittedName>
        <fullName evidence="2">Macrophage-expressed gene 1 protein</fullName>
    </submittedName>
</protein>
<dbReference type="WBParaSite" id="ES5_v2.g620.t1">
    <property type="protein sequence ID" value="ES5_v2.g620.t1"/>
    <property type="gene ID" value="ES5_v2.g620"/>
</dbReference>
<evidence type="ECO:0000313" key="1">
    <source>
        <dbReference type="Proteomes" id="UP000887579"/>
    </source>
</evidence>
<proteinExistence type="predicted"/>
<evidence type="ECO:0000313" key="2">
    <source>
        <dbReference type="WBParaSite" id="ES5_v2.g620.t1"/>
    </source>
</evidence>
<accession>A0AC34GPG6</accession>